<feature type="compositionally biased region" description="Basic and acidic residues" evidence="8">
    <location>
        <begin position="119"/>
        <end position="131"/>
    </location>
</feature>
<feature type="domain" description="C2H2-type" evidence="9">
    <location>
        <begin position="366"/>
        <end position="395"/>
    </location>
</feature>
<feature type="region of interest" description="Disordered" evidence="8">
    <location>
        <begin position="119"/>
        <end position="145"/>
    </location>
</feature>
<dbReference type="InterPro" id="IPR041011">
    <property type="entry name" value="Znf_C2H2_6"/>
</dbReference>
<keyword evidence="6" id="KW-0539">Nucleus</keyword>
<evidence type="ECO:0000256" key="2">
    <source>
        <dbReference type="ARBA" id="ARBA00022723"/>
    </source>
</evidence>
<dbReference type="PANTHER" id="PTHR24394">
    <property type="entry name" value="ZINC FINGER PROTEIN"/>
    <property type="match status" value="1"/>
</dbReference>
<dbReference type="GO" id="GO:0005634">
    <property type="term" value="C:nucleus"/>
    <property type="evidence" value="ECO:0007669"/>
    <property type="project" value="UniProtKB-SubCell"/>
</dbReference>
<dbReference type="GO" id="GO:0008270">
    <property type="term" value="F:zinc ion binding"/>
    <property type="evidence" value="ECO:0007669"/>
    <property type="project" value="UniProtKB-KW"/>
</dbReference>
<dbReference type="FunFam" id="3.30.160.60:FF:000777">
    <property type="entry name" value="zinc finger and BTB domain-containing protein 21"/>
    <property type="match status" value="1"/>
</dbReference>
<feature type="domain" description="C2H2-type" evidence="9">
    <location>
        <begin position="453"/>
        <end position="478"/>
    </location>
</feature>
<feature type="region of interest" description="Disordered" evidence="8">
    <location>
        <begin position="388"/>
        <end position="428"/>
    </location>
</feature>
<protein>
    <submittedName>
        <fullName evidence="10">Zinc finger and BTB domain containing 21</fullName>
    </submittedName>
</protein>
<accession>A0A8C7LZG2</accession>
<evidence type="ECO:0000256" key="4">
    <source>
        <dbReference type="ARBA" id="ARBA00022771"/>
    </source>
</evidence>
<dbReference type="AlphaFoldDB" id="A0A8C7LZG2"/>
<proteinExistence type="predicted"/>
<dbReference type="Gene3D" id="3.30.160.60">
    <property type="entry name" value="Classic Zinc Finger"/>
    <property type="match status" value="5"/>
</dbReference>
<evidence type="ECO:0000256" key="1">
    <source>
        <dbReference type="ARBA" id="ARBA00004123"/>
    </source>
</evidence>
<evidence type="ECO:0000256" key="8">
    <source>
        <dbReference type="SAM" id="MobiDB-lite"/>
    </source>
</evidence>
<keyword evidence="5" id="KW-0862">Zinc</keyword>
<name>A0A8C7LZG2_ONCKI</name>
<evidence type="ECO:0000256" key="5">
    <source>
        <dbReference type="ARBA" id="ARBA00022833"/>
    </source>
</evidence>
<comment type="subcellular location">
    <subcellularLocation>
        <location evidence="1">Nucleus</location>
    </subcellularLocation>
</comment>
<dbReference type="Pfam" id="PF00096">
    <property type="entry name" value="zf-C2H2"/>
    <property type="match status" value="2"/>
</dbReference>
<feature type="compositionally biased region" description="Basic and acidic residues" evidence="8">
    <location>
        <begin position="237"/>
        <end position="252"/>
    </location>
</feature>
<feature type="compositionally biased region" description="Basic and acidic residues" evidence="8">
    <location>
        <begin position="395"/>
        <end position="415"/>
    </location>
</feature>
<dbReference type="PANTHER" id="PTHR24394:SF15">
    <property type="entry name" value="ZINC FINGER AND BTB DOMAIN-CONTAINING PROTEIN 21"/>
    <property type="match status" value="1"/>
</dbReference>
<keyword evidence="3" id="KW-0677">Repeat</keyword>
<evidence type="ECO:0000259" key="9">
    <source>
        <dbReference type="PROSITE" id="PS50157"/>
    </source>
</evidence>
<reference evidence="10" key="2">
    <citation type="submission" date="2025-09" db="UniProtKB">
        <authorList>
            <consortium name="Ensembl"/>
        </authorList>
    </citation>
    <scope>IDENTIFICATION</scope>
</reference>
<evidence type="ECO:0000256" key="7">
    <source>
        <dbReference type="PROSITE-ProRule" id="PRU00042"/>
    </source>
</evidence>
<feature type="domain" description="C2H2-type" evidence="9">
    <location>
        <begin position="338"/>
        <end position="365"/>
    </location>
</feature>
<dbReference type="PROSITE" id="PS00028">
    <property type="entry name" value="ZINC_FINGER_C2H2_1"/>
    <property type="match status" value="7"/>
</dbReference>
<dbReference type="Pfam" id="PF13894">
    <property type="entry name" value="zf-C2H2_4"/>
    <property type="match status" value="1"/>
</dbReference>
<dbReference type="InterPro" id="IPR013087">
    <property type="entry name" value="Znf_C2H2_type"/>
</dbReference>
<dbReference type="Pfam" id="PF18450">
    <property type="entry name" value="zf_C2H2_6"/>
    <property type="match status" value="1"/>
</dbReference>
<evidence type="ECO:0000256" key="6">
    <source>
        <dbReference type="ARBA" id="ARBA00023242"/>
    </source>
</evidence>
<evidence type="ECO:0000256" key="3">
    <source>
        <dbReference type="ARBA" id="ARBA00022737"/>
    </source>
</evidence>
<dbReference type="PROSITE" id="PS50157">
    <property type="entry name" value="ZINC_FINGER_C2H2_2"/>
    <property type="match status" value="5"/>
</dbReference>
<dbReference type="Proteomes" id="UP000694557">
    <property type="component" value="Unassembled WGS sequence"/>
</dbReference>
<keyword evidence="2" id="KW-0479">Metal-binding</keyword>
<dbReference type="Ensembl" id="ENSOKIT00005027772.1">
    <property type="protein sequence ID" value="ENSOKIP00005026260.1"/>
    <property type="gene ID" value="ENSOKIG00005011351.1"/>
</dbReference>
<keyword evidence="11" id="KW-1185">Reference proteome</keyword>
<dbReference type="InterPro" id="IPR036236">
    <property type="entry name" value="Znf_C2H2_sf"/>
</dbReference>
<evidence type="ECO:0000313" key="10">
    <source>
        <dbReference type="Ensembl" id="ENSOKIP00005026260.1"/>
    </source>
</evidence>
<reference evidence="10" key="1">
    <citation type="submission" date="2025-08" db="UniProtKB">
        <authorList>
            <consortium name="Ensembl"/>
        </authorList>
    </citation>
    <scope>IDENTIFICATION</scope>
</reference>
<feature type="compositionally biased region" description="Basic and acidic residues" evidence="8">
    <location>
        <begin position="300"/>
        <end position="324"/>
    </location>
</feature>
<feature type="domain" description="C2H2-type" evidence="9">
    <location>
        <begin position="203"/>
        <end position="226"/>
    </location>
</feature>
<feature type="domain" description="C2H2-type" evidence="9">
    <location>
        <begin position="96"/>
        <end position="123"/>
    </location>
</feature>
<dbReference type="SUPFAM" id="SSF57667">
    <property type="entry name" value="beta-beta-alpha zinc fingers"/>
    <property type="match status" value="4"/>
</dbReference>
<dbReference type="SMART" id="SM00355">
    <property type="entry name" value="ZnF_C2H2"/>
    <property type="match status" value="8"/>
</dbReference>
<feature type="region of interest" description="Disordered" evidence="8">
    <location>
        <begin position="237"/>
        <end position="335"/>
    </location>
</feature>
<dbReference type="GO" id="GO:0000981">
    <property type="term" value="F:DNA-binding transcription factor activity, RNA polymerase II-specific"/>
    <property type="evidence" value="ECO:0007669"/>
    <property type="project" value="TreeGrafter"/>
</dbReference>
<dbReference type="GeneTree" id="ENSGT00940000161028"/>
<keyword evidence="4 7" id="KW-0863">Zinc-finger</keyword>
<organism evidence="10 11">
    <name type="scientific">Oncorhynchus kisutch</name>
    <name type="common">Coho salmon</name>
    <name type="synonym">Salmo kisutch</name>
    <dbReference type="NCBI Taxonomy" id="8019"/>
    <lineage>
        <taxon>Eukaryota</taxon>
        <taxon>Metazoa</taxon>
        <taxon>Chordata</taxon>
        <taxon>Craniata</taxon>
        <taxon>Vertebrata</taxon>
        <taxon>Euteleostomi</taxon>
        <taxon>Actinopterygii</taxon>
        <taxon>Neopterygii</taxon>
        <taxon>Teleostei</taxon>
        <taxon>Protacanthopterygii</taxon>
        <taxon>Salmoniformes</taxon>
        <taxon>Salmonidae</taxon>
        <taxon>Salmoninae</taxon>
        <taxon>Oncorhynchus</taxon>
    </lineage>
</organism>
<evidence type="ECO:0000313" key="11">
    <source>
        <dbReference type="Proteomes" id="UP000694557"/>
    </source>
</evidence>
<gene>
    <name evidence="10" type="primary">ZBTB21</name>
</gene>
<sequence length="478" mass="55138">MYHNPDKPYACDICHKRFHTNFKVWTHCQTQHGVVQNPASSSSSFELDEKFQRKLIDIVREREIKKALLMKLRRNKQGSQSQVFAKKGGLRSKSNLICPYCGKLFVFLYQFKQHLKTHPAERDNQETERESGLCQKDQPSQRDNTDTEVYSCRLCNEKLSSLFEQGDHERGCRHATVCPYCGLRFSSPAVKKEHEAHCKYKKLTCLECMRTFKSSFSIWRHQVEVHNHNIMTVKEQLSHQEENNGEVSDHLGRPLHTQESVGVGSSREDIIDSDSSGPPMLDSEDSSSFVPEDLNASQCHNEHHGELTVKDEPIEEAVSEREDMTSGASVEPEEPGVWPCEKCGKLFGGHKDLERHQELLCHIKPFICHICNKAFRTNFRLWSHFQSHMSTSDEPGTREVDDRPVTHRPEMDRSHSSPLPKMDSVDNSLTPQESETLFYHAPTLSALTFKRQYMCKLCHRTFKTAFSLWSHEKSHSHI</sequence>